<evidence type="ECO:0000313" key="7">
    <source>
        <dbReference type="Proteomes" id="UP000596130"/>
    </source>
</evidence>
<reference evidence="6 7" key="1">
    <citation type="submission" date="2020-12" db="EMBL/GenBank/DDBJ databases">
        <title>Identification and biosynthesis of polyene macrolides produced by Streptomyces alfalfae Men-myco-93-63.</title>
        <authorList>
            <person name="Liu D."/>
            <person name="Li Y."/>
            <person name="Liu L."/>
            <person name="Han X."/>
            <person name="Shen F."/>
        </authorList>
    </citation>
    <scope>NUCLEOTIDE SEQUENCE [LARGE SCALE GENOMIC DNA]</scope>
    <source>
        <strain evidence="6 7">Men-myco-93-63</strain>
    </source>
</reference>
<dbReference type="EMBL" id="CP065959">
    <property type="protein sequence ID" value="QQC87388.1"/>
    <property type="molecule type" value="Genomic_DNA"/>
</dbReference>
<dbReference type="Pfam" id="PF00109">
    <property type="entry name" value="ketoacyl-synt"/>
    <property type="match status" value="1"/>
</dbReference>
<protein>
    <submittedName>
        <fullName evidence="6">Beta-ketoacyl-[acyl-carrier-protein] synthase family protein</fullName>
    </submittedName>
</protein>
<dbReference type="InterPro" id="IPR020841">
    <property type="entry name" value="PKS_Beta-ketoAc_synthase_dom"/>
</dbReference>
<dbReference type="CDD" id="cd00834">
    <property type="entry name" value="KAS_I_II"/>
    <property type="match status" value="1"/>
</dbReference>
<dbReference type="Pfam" id="PF02801">
    <property type="entry name" value="Ketoacyl-synt_C"/>
    <property type="match status" value="1"/>
</dbReference>
<keyword evidence="2 4" id="KW-0808">Transferase</keyword>
<evidence type="ECO:0000256" key="4">
    <source>
        <dbReference type="RuleBase" id="RU003694"/>
    </source>
</evidence>
<dbReference type="OrthoDB" id="9808669at2"/>
<dbReference type="Gene3D" id="3.40.47.10">
    <property type="match status" value="2"/>
</dbReference>
<dbReference type="Proteomes" id="UP000596130">
    <property type="component" value="Chromosome"/>
</dbReference>
<dbReference type="SUPFAM" id="SSF53901">
    <property type="entry name" value="Thiolase-like"/>
    <property type="match status" value="2"/>
</dbReference>
<dbReference type="InterPro" id="IPR014030">
    <property type="entry name" value="Ketoacyl_synth_N"/>
</dbReference>
<feature type="domain" description="Ketosynthase family 3 (KS3)" evidence="5">
    <location>
        <begin position="3"/>
        <end position="421"/>
    </location>
</feature>
<proteinExistence type="inferred from homology"/>
<dbReference type="PROSITE" id="PS00606">
    <property type="entry name" value="KS3_1"/>
    <property type="match status" value="1"/>
</dbReference>
<dbReference type="PROSITE" id="PS52004">
    <property type="entry name" value="KS3_2"/>
    <property type="match status" value="1"/>
</dbReference>
<dbReference type="InterPro" id="IPR016039">
    <property type="entry name" value="Thiolase-like"/>
</dbReference>
<keyword evidence="3" id="KW-0012">Acyltransferase</keyword>
<comment type="similarity">
    <text evidence="1 4">Belongs to the thiolase-like superfamily. Beta-ketoacyl-ACP synthases family.</text>
</comment>
<dbReference type="SMART" id="SM00825">
    <property type="entry name" value="PKS_KS"/>
    <property type="match status" value="1"/>
</dbReference>
<dbReference type="InterPro" id="IPR000794">
    <property type="entry name" value="Beta-ketoacyl_synthase"/>
</dbReference>
<evidence type="ECO:0000256" key="2">
    <source>
        <dbReference type="ARBA" id="ARBA00022679"/>
    </source>
</evidence>
<sequence>MARHGVVVTGMGVVCPLGATADELWQGLTTGRSGIAPVTRFDPGRFHSRLAGEIDDSVITFAPGPLQFETPRMSAFVRYALFAAERALEDSGLKPAAGRQAGAEAANRPCPPGGGVYLGVSMGGLPSIEAGVLRQEQQGVRRTSPFLIPSLIPNMAASVIALRQGIEGEQVTVAGACASGVQAMGQAVRAIRSGARTWAIAGGSEAVITPITYSGFQAMRVLSRHQDPETTPRPFDRSRDGIVVGEGAAVFVLEERAHAEARGAVIHGELTGFDANSGGDNLTGLSARHVTRCMAGAVADAGLVPDAVDCVFAQASGMVHGDAAELEALRALTADTGHRPVVTSVKGHMGYSFAANGPLNLAGALMSLRHQAVPPTLHLDETDPEFDKADIAREVRGTTLRHCLINAFGFGGINASLVVSLV</sequence>
<evidence type="ECO:0000313" key="6">
    <source>
        <dbReference type="EMBL" id="QQC87388.1"/>
    </source>
</evidence>
<evidence type="ECO:0000256" key="1">
    <source>
        <dbReference type="ARBA" id="ARBA00008467"/>
    </source>
</evidence>
<accession>A0A4Q2G653</accession>
<evidence type="ECO:0000259" key="5">
    <source>
        <dbReference type="PROSITE" id="PS52004"/>
    </source>
</evidence>
<dbReference type="AlphaFoldDB" id="A0A4Q2G653"/>
<dbReference type="GO" id="GO:0006633">
    <property type="term" value="P:fatty acid biosynthetic process"/>
    <property type="evidence" value="ECO:0007669"/>
    <property type="project" value="InterPro"/>
</dbReference>
<organism evidence="6 7">
    <name type="scientific">Streptomyces alfalfae</name>
    <dbReference type="NCBI Taxonomy" id="1642299"/>
    <lineage>
        <taxon>Bacteria</taxon>
        <taxon>Bacillati</taxon>
        <taxon>Actinomycetota</taxon>
        <taxon>Actinomycetes</taxon>
        <taxon>Kitasatosporales</taxon>
        <taxon>Streptomycetaceae</taxon>
        <taxon>Streptomyces</taxon>
    </lineage>
</organism>
<gene>
    <name evidence="6" type="ORF">I8755_02405</name>
</gene>
<dbReference type="PANTHER" id="PTHR11712">
    <property type="entry name" value="POLYKETIDE SYNTHASE-RELATED"/>
    <property type="match status" value="1"/>
</dbReference>
<dbReference type="InterPro" id="IPR014031">
    <property type="entry name" value="Ketoacyl_synth_C"/>
</dbReference>
<dbReference type="RefSeq" id="WP_062768104.1">
    <property type="nucleotide sequence ID" value="NZ_CP015588.1"/>
</dbReference>
<dbReference type="PANTHER" id="PTHR11712:SF336">
    <property type="entry name" value="3-OXOACYL-[ACYL-CARRIER-PROTEIN] SYNTHASE, MITOCHONDRIAL"/>
    <property type="match status" value="1"/>
</dbReference>
<dbReference type="InterPro" id="IPR018201">
    <property type="entry name" value="Ketoacyl_synth_AS"/>
</dbReference>
<dbReference type="GO" id="GO:0004315">
    <property type="term" value="F:3-oxoacyl-[acyl-carrier-protein] synthase activity"/>
    <property type="evidence" value="ECO:0007669"/>
    <property type="project" value="InterPro"/>
</dbReference>
<name>A0A4Q2G653_9ACTN</name>
<evidence type="ECO:0000256" key="3">
    <source>
        <dbReference type="ARBA" id="ARBA00023315"/>
    </source>
</evidence>